<dbReference type="InterPro" id="IPR006674">
    <property type="entry name" value="HD_domain"/>
</dbReference>
<gene>
    <name evidence="2" type="ORF">ACD_2C00062G0005</name>
</gene>
<dbReference type="Pfam" id="PF01966">
    <property type="entry name" value="HD"/>
    <property type="match status" value="1"/>
</dbReference>
<reference evidence="2" key="1">
    <citation type="journal article" date="2012" name="Science">
        <title>Fermentation, hydrogen, and sulfur metabolism in multiple uncultivated bacterial phyla.</title>
        <authorList>
            <person name="Wrighton K.C."/>
            <person name="Thomas B.C."/>
            <person name="Sharon I."/>
            <person name="Miller C.S."/>
            <person name="Castelle C.J."/>
            <person name="VerBerkmoes N.C."/>
            <person name="Wilkins M.J."/>
            <person name="Hettich R.L."/>
            <person name="Lipton M.S."/>
            <person name="Williams K.H."/>
            <person name="Long P.E."/>
            <person name="Banfield J.F."/>
        </authorList>
    </citation>
    <scope>NUCLEOTIDE SEQUENCE [LARGE SCALE GENOMIC DNA]</scope>
</reference>
<dbReference type="Gene3D" id="1.10.3210.10">
    <property type="entry name" value="Hypothetical protein af1432"/>
    <property type="match status" value="1"/>
</dbReference>
<dbReference type="SUPFAM" id="SSF109604">
    <property type="entry name" value="HD-domain/PDEase-like"/>
    <property type="match status" value="1"/>
</dbReference>
<evidence type="ECO:0000259" key="1">
    <source>
        <dbReference type="Pfam" id="PF01966"/>
    </source>
</evidence>
<evidence type="ECO:0000313" key="2">
    <source>
        <dbReference type="EMBL" id="EKE30002.1"/>
    </source>
</evidence>
<comment type="caution">
    <text evidence="2">The sequence shown here is derived from an EMBL/GenBank/DDBJ whole genome shotgun (WGS) entry which is preliminary data.</text>
</comment>
<accession>K2G6P2</accession>
<organism evidence="2">
    <name type="scientific">uncultured bacterium</name>
    <name type="common">gcode 4</name>
    <dbReference type="NCBI Taxonomy" id="1234023"/>
    <lineage>
        <taxon>Bacteria</taxon>
        <taxon>environmental samples</taxon>
    </lineage>
</organism>
<feature type="domain" description="HD" evidence="1">
    <location>
        <begin position="49"/>
        <end position="142"/>
    </location>
</feature>
<protein>
    <recommendedName>
        <fullName evidence="1">HD domain-containing protein</fullName>
    </recommendedName>
</protein>
<sequence>MVSIKKIRLRWVKKKQEFHENFLSIIGHILKDEDFIALKKLRHHLFFNRYEHLINASRIAFRLSKLFKADVKSCTLAWILHDYHNTQIKWYMHGILAAENAIKKFDVNDKVAQLIKSHMYPFWRGKVERVRWIDFWIVKVADFASMCYEIWYSVLFLSFKWKNKIKLQKNRLLIEIFTMEDNVLLDKQA</sequence>
<dbReference type="AlphaFoldDB" id="K2G6P2"/>
<proteinExistence type="predicted"/>
<name>K2G6P2_9BACT</name>
<dbReference type="EMBL" id="AMFJ01000062">
    <property type="protein sequence ID" value="EKE30002.1"/>
    <property type="molecule type" value="Genomic_DNA"/>
</dbReference>